<keyword evidence="6" id="KW-0472">Membrane</keyword>
<evidence type="ECO:0000256" key="5">
    <source>
        <dbReference type="SAM" id="MobiDB-lite"/>
    </source>
</evidence>
<dbReference type="GO" id="GO:0030154">
    <property type="term" value="P:cell differentiation"/>
    <property type="evidence" value="ECO:0007669"/>
    <property type="project" value="UniProtKB-KW"/>
</dbReference>
<dbReference type="STRING" id="157652.A0A371FFI4"/>
<feature type="transmembrane region" description="Helical" evidence="6">
    <location>
        <begin position="7"/>
        <end position="27"/>
    </location>
</feature>
<accession>A0A371FFI4</accession>
<sequence length="109" mass="12939">MALIQHVLSFILWLFLFSLFFHAWFAFQSNNHNALIGNNQLHLSVSPNRKILAATPGFDFTPFLHHRHRHHHRRHHRRTHMPEPNQTEIDPRYGVDKRLVPTGPNPLHH</sequence>
<evidence type="ECO:0000256" key="6">
    <source>
        <dbReference type="SAM" id="Phobius"/>
    </source>
</evidence>
<keyword evidence="3" id="KW-0221">Differentiation</keyword>
<reference evidence="7" key="1">
    <citation type="submission" date="2018-05" db="EMBL/GenBank/DDBJ databases">
        <title>Draft genome of Mucuna pruriens seed.</title>
        <authorList>
            <person name="Nnadi N.E."/>
            <person name="Vos R."/>
            <person name="Hasami M.H."/>
            <person name="Devisetty U.K."/>
            <person name="Aguiy J.C."/>
        </authorList>
    </citation>
    <scope>NUCLEOTIDE SEQUENCE [LARGE SCALE GENOMIC DNA]</scope>
    <source>
        <strain evidence="7">JCA_2017</strain>
    </source>
</reference>
<dbReference type="OrthoDB" id="753861at2759"/>
<organism evidence="7 8">
    <name type="scientific">Mucuna pruriens</name>
    <name type="common">Velvet bean</name>
    <name type="synonym">Dolichos pruriens</name>
    <dbReference type="NCBI Taxonomy" id="157652"/>
    <lineage>
        <taxon>Eukaryota</taxon>
        <taxon>Viridiplantae</taxon>
        <taxon>Streptophyta</taxon>
        <taxon>Embryophyta</taxon>
        <taxon>Tracheophyta</taxon>
        <taxon>Spermatophyta</taxon>
        <taxon>Magnoliopsida</taxon>
        <taxon>eudicotyledons</taxon>
        <taxon>Gunneridae</taxon>
        <taxon>Pentapetalae</taxon>
        <taxon>rosids</taxon>
        <taxon>fabids</taxon>
        <taxon>Fabales</taxon>
        <taxon>Fabaceae</taxon>
        <taxon>Papilionoideae</taxon>
        <taxon>50 kb inversion clade</taxon>
        <taxon>NPAAA clade</taxon>
        <taxon>indigoferoid/millettioid clade</taxon>
        <taxon>Phaseoleae</taxon>
        <taxon>Mucuna</taxon>
    </lineage>
</organism>
<evidence type="ECO:0000256" key="4">
    <source>
        <dbReference type="ARBA" id="ARBA00023278"/>
    </source>
</evidence>
<evidence type="ECO:0000313" key="8">
    <source>
        <dbReference type="Proteomes" id="UP000257109"/>
    </source>
</evidence>
<dbReference type="InterPro" id="IPR039618">
    <property type="entry name" value="CLE9-13"/>
</dbReference>
<dbReference type="PANTHER" id="PTHR34359">
    <property type="entry name" value="CLAVATA3/ESR (CLE)-RELATED PROTEIN 10"/>
    <property type="match status" value="1"/>
</dbReference>
<keyword evidence="2" id="KW-0217">Developmental protein</keyword>
<dbReference type="Proteomes" id="UP000257109">
    <property type="component" value="Unassembled WGS sequence"/>
</dbReference>
<keyword evidence="6" id="KW-1133">Transmembrane helix</keyword>
<gene>
    <name evidence="7" type="primary">CLE13</name>
    <name evidence="7" type="ORF">CR513_42857</name>
</gene>
<keyword evidence="6" id="KW-0812">Transmembrane</keyword>
<dbReference type="EMBL" id="QJKJ01009290">
    <property type="protein sequence ID" value="RDX77078.1"/>
    <property type="molecule type" value="Genomic_DNA"/>
</dbReference>
<keyword evidence="8" id="KW-1185">Reference proteome</keyword>
<comment type="caution">
    <text evidence="7">The sequence shown here is derived from an EMBL/GenBank/DDBJ whole genome shotgun (WGS) entry which is preliminary data.</text>
</comment>
<evidence type="ECO:0000256" key="1">
    <source>
        <dbReference type="ARBA" id="ARBA00005416"/>
    </source>
</evidence>
<dbReference type="PANTHER" id="PTHR34359:SF28">
    <property type="entry name" value="CLAVATA3_ESR (CLE)-RELATED PROTEIN 12"/>
    <property type="match status" value="1"/>
</dbReference>
<name>A0A371FFI4_MUCPR</name>
<evidence type="ECO:0000313" key="7">
    <source>
        <dbReference type="EMBL" id="RDX77078.1"/>
    </source>
</evidence>
<comment type="similarity">
    <text evidence="1">Belongs to the CLV3/ESR signal peptide family.</text>
</comment>
<feature type="compositionally biased region" description="Basic residues" evidence="5">
    <location>
        <begin position="69"/>
        <end position="79"/>
    </location>
</feature>
<evidence type="ECO:0000256" key="3">
    <source>
        <dbReference type="ARBA" id="ARBA00022782"/>
    </source>
</evidence>
<proteinExistence type="inferred from homology"/>
<evidence type="ECO:0000256" key="2">
    <source>
        <dbReference type="ARBA" id="ARBA00022473"/>
    </source>
</evidence>
<keyword evidence="4" id="KW-0379">Hydroxylation</keyword>
<feature type="non-terminal residue" evidence="7">
    <location>
        <position position="1"/>
    </location>
</feature>
<feature type="compositionally biased region" description="Basic and acidic residues" evidence="5">
    <location>
        <begin position="89"/>
        <end position="99"/>
    </location>
</feature>
<feature type="region of interest" description="Disordered" evidence="5">
    <location>
        <begin position="69"/>
        <end position="109"/>
    </location>
</feature>
<protein>
    <submittedName>
        <fullName evidence="7">CLAVATA3/ESR (CLE)-related protein 13</fullName>
    </submittedName>
</protein>
<dbReference type="AlphaFoldDB" id="A0A371FFI4"/>